<proteinExistence type="predicted"/>
<comment type="caution">
    <text evidence="1">The sequence shown here is derived from an EMBL/GenBank/DDBJ whole genome shotgun (WGS) entry which is preliminary data.</text>
</comment>
<evidence type="ECO:0000313" key="2">
    <source>
        <dbReference type="Proteomes" id="UP000231246"/>
    </source>
</evidence>
<gene>
    <name evidence="1" type="ORF">COW99_02290</name>
</gene>
<evidence type="ECO:0000313" key="1">
    <source>
        <dbReference type="EMBL" id="PIP61774.1"/>
    </source>
</evidence>
<sequence length="91" mass="10447">MTINQETYQHLLTKLVQEQMIILGPSIGLDIARQIKNLRVDENGNVLKILSDPQQILNDINKLYIEISPHTTRNTLLTLLTKYPDIQKPVL</sequence>
<organism evidence="1 2">
    <name type="scientific">Candidatus Roizmanbacteria bacterium CG22_combo_CG10-13_8_21_14_all_38_20</name>
    <dbReference type="NCBI Taxonomy" id="1974862"/>
    <lineage>
        <taxon>Bacteria</taxon>
        <taxon>Candidatus Roizmaniibacteriota</taxon>
    </lineage>
</organism>
<dbReference type="Proteomes" id="UP000231246">
    <property type="component" value="Unassembled WGS sequence"/>
</dbReference>
<dbReference type="EMBL" id="PCTA01000016">
    <property type="protein sequence ID" value="PIP61774.1"/>
    <property type="molecule type" value="Genomic_DNA"/>
</dbReference>
<protein>
    <submittedName>
        <fullName evidence="1">Uncharacterized protein</fullName>
    </submittedName>
</protein>
<reference evidence="1 2" key="1">
    <citation type="submission" date="2017-09" db="EMBL/GenBank/DDBJ databases">
        <title>Depth-based differentiation of microbial function through sediment-hosted aquifers and enrichment of novel symbionts in the deep terrestrial subsurface.</title>
        <authorList>
            <person name="Probst A.J."/>
            <person name="Ladd B."/>
            <person name="Jarett J.K."/>
            <person name="Geller-Mcgrath D.E."/>
            <person name="Sieber C.M."/>
            <person name="Emerson J.B."/>
            <person name="Anantharaman K."/>
            <person name="Thomas B.C."/>
            <person name="Malmstrom R."/>
            <person name="Stieglmeier M."/>
            <person name="Klingl A."/>
            <person name="Woyke T."/>
            <person name="Ryan C.M."/>
            <person name="Banfield J.F."/>
        </authorList>
    </citation>
    <scope>NUCLEOTIDE SEQUENCE [LARGE SCALE GENOMIC DNA]</scope>
    <source>
        <strain evidence="1">CG22_combo_CG10-13_8_21_14_all_38_20</strain>
    </source>
</reference>
<accession>A0A2H0BVZ6</accession>
<dbReference type="AlphaFoldDB" id="A0A2H0BVZ6"/>
<name>A0A2H0BVZ6_9BACT</name>